<dbReference type="GO" id="GO:0005524">
    <property type="term" value="F:ATP binding"/>
    <property type="evidence" value="ECO:0007669"/>
    <property type="project" value="TreeGrafter"/>
</dbReference>
<organism evidence="4 5">
    <name type="scientific">Krasilnikoviella flava</name>
    <dbReference type="NCBI Taxonomy" id="526729"/>
    <lineage>
        <taxon>Bacteria</taxon>
        <taxon>Bacillati</taxon>
        <taxon>Actinomycetota</taxon>
        <taxon>Actinomycetes</taxon>
        <taxon>Micrococcales</taxon>
        <taxon>Promicromonosporaceae</taxon>
        <taxon>Krasilnikoviella</taxon>
    </lineage>
</organism>
<dbReference type="GO" id="GO:0070490">
    <property type="term" value="P:protein pupylation"/>
    <property type="evidence" value="ECO:0007669"/>
    <property type="project" value="TreeGrafter"/>
</dbReference>
<feature type="compositionally biased region" description="Low complexity" evidence="3">
    <location>
        <begin position="95"/>
        <end position="107"/>
    </location>
</feature>
<feature type="active site" description="Proton acceptor" evidence="2">
    <location>
        <position position="155"/>
    </location>
</feature>
<evidence type="ECO:0000313" key="4">
    <source>
        <dbReference type="EMBL" id="SKC70520.1"/>
    </source>
</evidence>
<evidence type="ECO:0000256" key="3">
    <source>
        <dbReference type="SAM" id="MobiDB-lite"/>
    </source>
</evidence>
<dbReference type="GO" id="GO:0019941">
    <property type="term" value="P:modification-dependent protein catabolic process"/>
    <property type="evidence" value="ECO:0007669"/>
    <property type="project" value="InterPro"/>
</dbReference>
<dbReference type="NCBIfam" id="TIGR03688">
    <property type="entry name" value="depupylase_Dop"/>
    <property type="match status" value="1"/>
</dbReference>
<dbReference type="Pfam" id="PF03136">
    <property type="entry name" value="Pup_ligase"/>
    <property type="match status" value="1"/>
</dbReference>
<dbReference type="Proteomes" id="UP000189777">
    <property type="component" value="Unassembled WGS sequence"/>
</dbReference>
<dbReference type="GO" id="GO:0016811">
    <property type="term" value="F:hydrolase activity, acting on carbon-nitrogen (but not peptide) bonds, in linear amides"/>
    <property type="evidence" value="ECO:0007669"/>
    <property type="project" value="InterPro"/>
</dbReference>
<dbReference type="InterPro" id="IPR004347">
    <property type="entry name" value="Pup_ligase/deamidase"/>
</dbReference>
<reference evidence="4 5" key="1">
    <citation type="submission" date="2017-02" db="EMBL/GenBank/DDBJ databases">
        <authorList>
            <person name="Peterson S.W."/>
        </authorList>
    </citation>
    <scope>NUCLEOTIDE SEQUENCE [LARGE SCALE GENOMIC DNA]</scope>
    <source>
        <strain evidence="4 5">DSM 21481</strain>
    </source>
</reference>
<sequence>MGIETEYGVLAPGRPMANPMLMSSQVVMTYRALVARAGARPPARWDYDDEDPLQDARGFHLQRASAHPSLLTDDPSRPAPSGPTSSGPGPGPAGDGPASAQVASAAGIPGGSARGRAARPARQEPEEVERPAADDYDDPSAANCILTNGARLYVDHAHPEYSSPEVTGPRDGVLWDVAGEHVMLASVRALAEVPGGEVVLYKNNVDGKGASYGTHENYLVDRALPFGTLVELLTPFLVTRQVFTGSGRVGLGATGAEPGFQLSQRADYIEAEVGLETTLRRPIVNTRDEPHADRTRWRRLHLIIGDANLFEVATFLKLGTTSLVLWMLEHLDELAEAGVPARSELAALRLADPVADVQRVSRDLSLAATLELADGRRLTALEVQEAYADVTARSLAALAGTEGTVDDESSDVLDRWRSVLSRLATDPATCAREVEWVAKRRLLERMRSRDGLAWDHPRLHTLDLQWTDVRPERGIYHRLVASGAVERLVDDERVADAVHHAPADTRAWFRGEVMARYADQVSAASWDSVIFDVPGAAALQRVPMLDPSRGTRAHIGALLDASPDAAALLKGLRGGG</sequence>
<dbReference type="EMBL" id="FUZQ01000005">
    <property type="protein sequence ID" value="SKC70520.1"/>
    <property type="molecule type" value="Genomic_DNA"/>
</dbReference>
<dbReference type="GO" id="GO:0000502">
    <property type="term" value="C:proteasome complex"/>
    <property type="evidence" value="ECO:0007669"/>
    <property type="project" value="UniProtKB-KW"/>
</dbReference>
<name>A0A1T5L3L7_9MICO</name>
<proteinExistence type="inferred from homology"/>
<dbReference type="GO" id="GO:0008233">
    <property type="term" value="F:peptidase activity"/>
    <property type="evidence" value="ECO:0007669"/>
    <property type="project" value="InterPro"/>
</dbReference>
<dbReference type="PANTHER" id="PTHR42307:SF2">
    <property type="entry name" value="PUP DEAMIDASE_DEPUPYLASE"/>
    <property type="match status" value="1"/>
</dbReference>
<accession>A0A1T5L3L7</accession>
<dbReference type="RefSeq" id="WP_079575067.1">
    <property type="nucleotide sequence ID" value="NZ_FUZQ01000005.1"/>
</dbReference>
<feature type="region of interest" description="Disordered" evidence="3">
    <location>
        <begin position="38"/>
        <end position="141"/>
    </location>
</feature>
<evidence type="ECO:0000256" key="2">
    <source>
        <dbReference type="PIRSR" id="PIRSR018077-1"/>
    </source>
</evidence>
<dbReference type="AlphaFoldDB" id="A0A1T5L3L7"/>
<evidence type="ECO:0000256" key="1">
    <source>
        <dbReference type="ARBA" id="ARBA00009114"/>
    </source>
</evidence>
<keyword evidence="4" id="KW-0647">Proteasome</keyword>
<dbReference type="PIRSF" id="PIRSF018077">
    <property type="entry name" value="UCP018077"/>
    <property type="match status" value="1"/>
</dbReference>
<dbReference type="GO" id="GO:0010498">
    <property type="term" value="P:proteasomal protein catabolic process"/>
    <property type="evidence" value="ECO:0007669"/>
    <property type="project" value="InterPro"/>
</dbReference>
<protein>
    <submittedName>
        <fullName evidence="4">Proteasome accessory factor A</fullName>
    </submittedName>
</protein>
<feature type="compositionally biased region" description="Basic and acidic residues" evidence="3">
    <location>
        <begin position="121"/>
        <end position="133"/>
    </location>
</feature>
<evidence type="ECO:0000313" key="5">
    <source>
        <dbReference type="Proteomes" id="UP000189777"/>
    </source>
</evidence>
<comment type="similarity">
    <text evidence="1">Belongs to the Pup ligase/Pup deamidase family. Pup deamidase subfamily.</text>
</comment>
<keyword evidence="5" id="KW-1185">Reference proteome</keyword>
<dbReference type="STRING" id="526729.SAMN04324258_2750"/>
<dbReference type="InterPro" id="IPR022366">
    <property type="entry name" value="Pup_deamidase"/>
</dbReference>
<gene>
    <name evidence="4" type="ORF">SAMN04324258_2750</name>
</gene>
<dbReference type="PANTHER" id="PTHR42307">
    <property type="entry name" value="PUP DEAMIDASE/DEPUPYLASE"/>
    <property type="match status" value="1"/>
</dbReference>
<dbReference type="OrthoDB" id="9760627at2"/>